<feature type="transmembrane region" description="Helical" evidence="8">
    <location>
        <begin position="325"/>
        <end position="349"/>
    </location>
</feature>
<dbReference type="Gene3D" id="1.20.1530.20">
    <property type="match status" value="1"/>
</dbReference>
<evidence type="ECO:0000313" key="11">
    <source>
        <dbReference type="Proteomes" id="UP000655751"/>
    </source>
</evidence>
<feature type="transmembrane region" description="Helical" evidence="8">
    <location>
        <begin position="79"/>
        <end position="98"/>
    </location>
</feature>
<proteinExistence type="predicted"/>
<sequence length="411" mass="42253">MRCGMPRIVGELLAGVVLGPSLLRNLAPSLSDWLFPTEPEQQHLIDAVGQVGVLLLVGLAGMQLDLGRFRHKLPAAAKVSLAGLLVPLALGIGIGVLAPSPLRPDGTDEWVFALFIGTALCVSAIPVIAKTLMELNLTHRNVGQLILTAGMVDDAVGWLLLSVVAAAATHGLGIATVLTSLGWLLAVTTFALTLGRPLVRQIMRRAEATGDSTNVIAVAAVLLLGGAAATHSMGLEAIFGTFLCGVLIGSSGIRLHALAPLNTVVMGVLAPIFFATAGLRMDLSTLVTGPLLLAALVAVFVAVVGKFVGAWIGGASSGLSRRESVALGAGMNARGVIEVVIAMVGLRLGVLGTEAYTILILVAVVTSMMAPPLLRWAMAGSALTAEEAEREQRSMALTATEPAVPARPEPG</sequence>
<keyword evidence="11" id="KW-1185">Reference proteome</keyword>
<keyword evidence="4 8" id="KW-1133">Transmembrane helix</keyword>
<feature type="domain" description="Cation/H+ exchanger transmembrane" evidence="9">
    <location>
        <begin position="2"/>
        <end position="376"/>
    </location>
</feature>
<dbReference type="Pfam" id="PF00999">
    <property type="entry name" value="Na_H_Exchanger"/>
    <property type="match status" value="1"/>
</dbReference>
<dbReference type="GO" id="GO:1902600">
    <property type="term" value="P:proton transmembrane transport"/>
    <property type="evidence" value="ECO:0007669"/>
    <property type="project" value="InterPro"/>
</dbReference>
<keyword evidence="3 8" id="KW-0812">Transmembrane</keyword>
<dbReference type="EMBL" id="JADMLG010000026">
    <property type="protein sequence ID" value="MBH0781572.1"/>
    <property type="molecule type" value="Genomic_DNA"/>
</dbReference>
<dbReference type="GO" id="GO:0016020">
    <property type="term" value="C:membrane"/>
    <property type="evidence" value="ECO:0007669"/>
    <property type="project" value="UniProtKB-SubCell"/>
</dbReference>
<organism evidence="10 11">
    <name type="scientific">Nocardia bovistercoris</name>
    <dbReference type="NCBI Taxonomy" id="2785916"/>
    <lineage>
        <taxon>Bacteria</taxon>
        <taxon>Bacillati</taxon>
        <taxon>Actinomycetota</taxon>
        <taxon>Actinomycetes</taxon>
        <taxon>Mycobacteriales</taxon>
        <taxon>Nocardiaceae</taxon>
        <taxon>Nocardia</taxon>
    </lineage>
</organism>
<feature type="transmembrane region" description="Helical" evidence="8">
    <location>
        <begin position="291"/>
        <end position="313"/>
    </location>
</feature>
<feature type="transmembrane region" description="Helical" evidence="8">
    <location>
        <begin position="355"/>
        <end position="374"/>
    </location>
</feature>
<dbReference type="GO" id="GO:0015297">
    <property type="term" value="F:antiporter activity"/>
    <property type="evidence" value="ECO:0007669"/>
    <property type="project" value="InterPro"/>
</dbReference>
<comment type="caution">
    <text evidence="10">The sequence shown here is derived from an EMBL/GenBank/DDBJ whole genome shotgun (WGS) entry which is preliminary data.</text>
</comment>
<dbReference type="InterPro" id="IPR050794">
    <property type="entry name" value="CPA2_transporter"/>
</dbReference>
<feature type="transmembrane region" description="Helical" evidence="8">
    <location>
        <begin position="174"/>
        <end position="194"/>
    </location>
</feature>
<reference evidence="10" key="1">
    <citation type="submission" date="2020-11" db="EMBL/GenBank/DDBJ databases">
        <title>Nocardia NEAU-351.nov., a novel actinomycete isolated from the cow dung.</title>
        <authorList>
            <person name="Zhang X."/>
        </authorList>
    </citation>
    <scope>NUCLEOTIDE SEQUENCE</scope>
    <source>
        <strain evidence="10">NEAU-351</strain>
    </source>
</reference>
<dbReference type="InterPro" id="IPR038770">
    <property type="entry name" value="Na+/solute_symporter_sf"/>
</dbReference>
<dbReference type="AlphaFoldDB" id="A0A931IGY8"/>
<dbReference type="PANTHER" id="PTHR32468">
    <property type="entry name" value="CATION/H + ANTIPORTER"/>
    <property type="match status" value="1"/>
</dbReference>
<name>A0A931IGY8_9NOCA</name>
<gene>
    <name evidence="10" type="ORF">IT779_35405</name>
</gene>
<accession>A0A931IGY8</accession>
<comment type="subcellular location">
    <subcellularLocation>
        <location evidence="1">Membrane</location>
        <topology evidence="1">Multi-pass membrane protein</topology>
    </subcellularLocation>
</comment>
<feature type="transmembrane region" description="Helical" evidence="8">
    <location>
        <begin position="260"/>
        <end position="279"/>
    </location>
</feature>
<feature type="region of interest" description="Disordered" evidence="7">
    <location>
        <begin position="389"/>
        <end position="411"/>
    </location>
</feature>
<evidence type="ECO:0000256" key="6">
    <source>
        <dbReference type="ARBA" id="ARBA00023136"/>
    </source>
</evidence>
<dbReference type="InterPro" id="IPR006153">
    <property type="entry name" value="Cation/H_exchanger_TM"/>
</dbReference>
<evidence type="ECO:0000256" key="7">
    <source>
        <dbReference type="SAM" id="MobiDB-lite"/>
    </source>
</evidence>
<evidence type="ECO:0000256" key="4">
    <source>
        <dbReference type="ARBA" id="ARBA00022989"/>
    </source>
</evidence>
<dbReference type="PANTHER" id="PTHR32468:SF0">
    <property type="entry name" value="K(+)_H(+) ANTIPORTER 1"/>
    <property type="match status" value="1"/>
</dbReference>
<evidence type="ECO:0000256" key="2">
    <source>
        <dbReference type="ARBA" id="ARBA00022448"/>
    </source>
</evidence>
<evidence type="ECO:0000256" key="8">
    <source>
        <dbReference type="SAM" id="Phobius"/>
    </source>
</evidence>
<keyword evidence="6 8" id="KW-0472">Membrane</keyword>
<keyword evidence="2" id="KW-0813">Transport</keyword>
<evidence type="ECO:0000313" key="10">
    <source>
        <dbReference type="EMBL" id="MBH0781572.1"/>
    </source>
</evidence>
<feature type="transmembrane region" description="Helical" evidence="8">
    <location>
        <begin position="110"/>
        <end position="133"/>
    </location>
</feature>
<dbReference type="Proteomes" id="UP000655751">
    <property type="component" value="Unassembled WGS sequence"/>
</dbReference>
<evidence type="ECO:0000259" key="9">
    <source>
        <dbReference type="Pfam" id="PF00999"/>
    </source>
</evidence>
<evidence type="ECO:0000256" key="1">
    <source>
        <dbReference type="ARBA" id="ARBA00004141"/>
    </source>
</evidence>
<evidence type="ECO:0000256" key="5">
    <source>
        <dbReference type="ARBA" id="ARBA00023065"/>
    </source>
</evidence>
<evidence type="ECO:0000256" key="3">
    <source>
        <dbReference type="ARBA" id="ARBA00022692"/>
    </source>
</evidence>
<feature type="transmembrane region" description="Helical" evidence="8">
    <location>
        <begin position="215"/>
        <end position="231"/>
    </location>
</feature>
<keyword evidence="5" id="KW-0406">Ion transport</keyword>
<protein>
    <submittedName>
        <fullName evidence="10">Cation:proton antiporter</fullName>
    </submittedName>
</protein>
<feature type="transmembrane region" description="Helical" evidence="8">
    <location>
        <begin position="145"/>
        <end position="168"/>
    </location>
</feature>